<evidence type="ECO:0000259" key="5">
    <source>
        <dbReference type="PROSITE" id="PS50043"/>
    </source>
</evidence>
<dbReference type="GO" id="GO:0006355">
    <property type="term" value="P:regulation of DNA-templated transcription"/>
    <property type="evidence" value="ECO:0007669"/>
    <property type="project" value="InterPro"/>
</dbReference>
<proteinExistence type="predicted"/>
<reference evidence="7" key="1">
    <citation type="submission" date="2019-08" db="EMBL/GenBank/DDBJ databases">
        <authorList>
            <person name="Kucharzyk K."/>
            <person name="Murdoch R.W."/>
            <person name="Higgins S."/>
            <person name="Loffler F."/>
        </authorList>
    </citation>
    <scope>NUCLEOTIDE SEQUENCE</scope>
</reference>
<sequence length="216" mass="23860">MKIRVLMIDDHRLFLAGLEDILAREDDFEVAGVAGSCREGMALALEKRPDIIILDLAMPETSGVEAARILTEALPGVRMAALTMHLDRQMVFEALKSGMTGYILKEATPEEFLFALRVIARGETWLSPKVATLVAKDFVRQGAQEGASEPALSEREREVLHLLVKGAGTREIAGKLHISKSTVDTHRRNILDKLGCENVTCLTRYALRHGLVDLDE</sequence>
<evidence type="ECO:0000256" key="1">
    <source>
        <dbReference type="ARBA" id="ARBA00022553"/>
    </source>
</evidence>
<dbReference type="PROSITE" id="PS50110">
    <property type="entry name" value="RESPONSE_REGULATORY"/>
    <property type="match status" value="1"/>
</dbReference>
<dbReference type="GO" id="GO:0003677">
    <property type="term" value="F:DNA binding"/>
    <property type="evidence" value="ECO:0007669"/>
    <property type="project" value="UniProtKB-KW"/>
</dbReference>
<comment type="caution">
    <text evidence="7">The sequence shown here is derived from an EMBL/GenBank/DDBJ whole genome shotgun (WGS) entry which is preliminary data.</text>
</comment>
<dbReference type="SUPFAM" id="SSF46894">
    <property type="entry name" value="C-terminal effector domain of the bipartite response regulators"/>
    <property type="match status" value="1"/>
</dbReference>
<gene>
    <name evidence="7" type="primary">nreC_19</name>
    <name evidence="7" type="ORF">SDC9_58707</name>
</gene>
<dbReference type="SMART" id="SM00448">
    <property type="entry name" value="REC"/>
    <property type="match status" value="1"/>
</dbReference>
<dbReference type="Pfam" id="PF00072">
    <property type="entry name" value="Response_reg"/>
    <property type="match status" value="1"/>
</dbReference>
<dbReference type="PROSITE" id="PS00622">
    <property type="entry name" value="HTH_LUXR_1"/>
    <property type="match status" value="1"/>
</dbReference>
<dbReference type="InterPro" id="IPR000792">
    <property type="entry name" value="Tscrpt_reg_LuxR_C"/>
</dbReference>
<dbReference type="PROSITE" id="PS50043">
    <property type="entry name" value="HTH_LUXR_2"/>
    <property type="match status" value="1"/>
</dbReference>
<dbReference type="InterPro" id="IPR011006">
    <property type="entry name" value="CheY-like_superfamily"/>
</dbReference>
<dbReference type="Gene3D" id="3.40.50.2300">
    <property type="match status" value="1"/>
</dbReference>
<dbReference type="CDD" id="cd17535">
    <property type="entry name" value="REC_NarL-like"/>
    <property type="match status" value="1"/>
</dbReference>
<organism evidence="7">
    <name type="scientific">bioreactor metagenome</name>
    <dbReference type="NCBI Taxonomy" id="1076179"/>
    <lineage>
        <taxon>unclassified sequences</taxon>
        <taxon>metagenomes</taxon>
        <taxon>ecological metagenomes</taxon>
    </lineage>
</organism>
<dbReference type="InterPro" id="IPR001789">
    <property type="entry name" value="Sig_transdc_resp-reg_receiver"/>
</dbReference>
<keyword evidence="4" id="KW-0804">Transcription</keyword>
<dbReference type="PANTHER" id="PTHR43214">
    <property type="entry name" value="TWO-COMPONENT RESPONSE REGULATOR"/>
    <property type="match status" value="1"/>
</dbReference>
<dbReference type="PANTHER" id="PTHR43214:SF41">
    <property type="entry name" value="NITRATE_NITRITE RESPONSE REGULATOR PROTEIN NARP"/>
    <property type="match status" value="1"/>
</dbReference>
<evidence type="ECO:0000256" key="3">
    <source>
        <dbReference type="ARBA" id="ARBA00023125"/>
    </source>
</evidence>
<evidence type="ECO:0000313" key="7">
    <source>
        <dbReference type="EMBL" id="MPM12354.1"/>
    </source>
</evidence>
<keyword evidence="1" id="KW-0597">Phosphoprotein</keyword>
<evidence type="ECO:0000256" key="2">
    <source>
        <dbReference type="ARBA" id="ARBA00023015"/>
    </source>
</evidence>
<dbReference type="CDD" id="cd06170">
    <property type="entry name" value="LuxR_C_like"/>
    <property type="match status" value="1"/>
</dbReference>
<evidence type="ECO:0000259" key="6">
    <source>
        <dbReference type="PROSITE" id="PS50110"/>
    </source>
</evidence>
<dbReference type="InterPro" id="IPR039420">
    <property type="entry name" value="WalR-like"/>
</dbReference>
<feature type="domain" description="HTH luxR-type" evidence="5">
    <location>
        <begin position="145"/>
        <end position="210"/>
    </location>
</feature>
<dbReference type="SMART" id="SM00421">
    <property type="entry name" value="HTH_LUXR"/>
    <property type="match status" value="1"/>
</dbReference>
<keyword evidence="3" id="KW-0238">DNA-binding</keyword>
<dbReference type="InterPro" id="IPR058245">
    <property type="entry name" value="NreC/VraR/RcsB-like_REC"/>
</dbReference>
<name>A0A644XDS8_9ZZZZ</name>
<dbReference type="Pfam" id="PF00196">
    <property type="entry name" value="GerE"/>
    <property type="match status" value="1"/>
</dbReference>
<dbReference type="EMBL" id="VSSQ01001960">
    <property type="protein sequence ID" value="MPM12354.1"/>
    <property type="molecule type" value="Genomic_DNA"/>
</dbReference>
<accession>A0A644XDS8</accession>
<feature type="domain" description="Response regulatory" evidence="6">
    <location>
        <begin position="4"/>
        <end position="120"/>
    </location>
</feature>
<keyword evidence="2" id="KW-0805">Transcription regulation</keyword>
<evidence type="ECO:0000256" key="4">
    <source>
        <dbReference type="ARBA" id="ARBA00023163"/>
    </source>
</evidence>
<dbReference type="AlphaFoldDB" id="A0A644XDS8"/>
<dbReference type="InterPro" id="IPR016032">
    <property type="entry name" value="Sig_transdc_resp-reg_C-effctor"/>
</dbReference>
<protein>
    <submittedName>
        <fullName evidence="7">Oxygen regulatory protein NreC</fullName>
    </submittedName>
</protein>
<dbReference type="SUPFAM" id="SSF52172">
    <property type="entry name" value="CheY-like"/>
    <property type="match status" value="1"/>
</dbReference>
<dbReference type="GO" id="GO:0000160">
    <property type="term" value="P:phosphorelay signal transduction system"/>
    <property type="evidence" value="ECO:0007669"/>
    <property type="project" value="InterPro"/>
</dbReference>
<dbReference type="PRINTS" id="PR00038">
    <property type="entry name" value="HTHLUXR"/>
</dbReference>